<keyword evidence="2" id="KW-1185">Reference proteome</keyword>
<sequence>MLLRDLPDGSLLAISQPMHALVSGQIARAWGAPGFAALDPFEDVATACAQHDVAWMGWEAAPTLDPETGLPHVFRAVGARSHAPMWAEGVARALVAWGPWVALLVSRHGSLIYGSYADRHQLDQADADAAETYLREQAVVQQDLAHHLGATPAQVETAGALVAVTDALSLAVCGGVETVGGVGSAPMADGSRVKLTLTEQAGVLAIAPWPFRLAEVTLEWRARRLPAGARWTDEAAMRADLAAASVQAVSARLVPG</sequence>
<evidence type="ECO:0000313" key="2">
    <source>
        <dbReference type="Proteomes" id="UP000689967"/>
    </source>
</evidence>
<accession>A0ABS6H877</accession>
<protein>
    <submittedName>
        <fullName evidence="1">DUF3891 family protein</fullName>
    </submittedName>
</protein>
<dbReference type="InterPro" id="IPR024992">
    <property type="entry name" value="DUF3891"/>
</dbReference>
<comment type="caution">
    <text evidence="1">The sequence shown here is derived from an EMBL/GenBank/DDBJ whole genome shotgun (WGS) entry which is preliminary data.</text>
</comment>
<dbReference type="RefSeq" id="WP_216876553.1">
    <property type="nucleotide sequence ID" value="NZ_JAERQM010000004.1"/>
</dbReference>
<organism evidence="1 2">
    <name type="scientific">Falsiroseomonas oleicola</name>
    <dbReference type="NCBI Taxonomy" id="2801474"/>
    <lineage>
        <taxon>Bacteria</taxon>
        <taxon>Pseudomonadati</taxon>
        <taxon>Pseudomonadota</taxon>
        <taxon>Alphaproteobacteria</taxon>
        <taxon>Acetobacterales</taxon>
        <taxon>Roseomonadaceae</taxon>
        <taxon>Falsiroseomonas</taxon>
    </lineage>
</organism>
<gene>
    <name evidence="1" type="ORF">JJQ90_14395</name>
</gene>
<dbReference type="Pfam" id="PF13030">
    <property type="entry name" value="DUF3891"/>
    <property type="match status" value="1"/>
</dbReference>
<reference evidence="1 2" key="1">
    <citation type="submission" date="2021-01" db="EMBL/GenBank/DDBJ databases">
        <title>Roseomonas sp. nov, a bacterium isolated from an oil production mixture in Yumen Oilfield.</title>
        <authorList>
            <person name="Wu D."/>
        </authorList>
    </citation>
    <scope>NUCLEOTIDE SEQUENCE [LARGE SCALE GENOMIC DNA]</scope>
    <source>
        <strain evidence="1 2">ROY-5-3</strain>
    </source>
</reference>
<name>A0ABS6H877_9PROT</name>
<dbReference type="Proteomes" id="UP000689967">
    <property type="component" value="Unassembled WGS sequence"/>
</dbReference>
<proteinExistence type="predicted"/>
<evidence type="ECO:0000313" key="1">
    <source>
        <dbReference type="EMBL" id="MBU8544907.1"/>
    </source>
</evidence>
<dbReference type="EMBL" id="JAERQM010000004">
    <property type="protein sequence ID" value="MBU8544907.1"/>
    <property type="molecule type" value="Genomic_DNA"/>
</dbReference>